<dbReference type="GO" id="GO:0005789">
    <property type="term" value="C:endoplasmic reticulum membrane"/>
    <property type="evidence" value="ECO:0007669"/>
    <property type="project" value="UniProtKB-SubCell"/>
</dbReference>
<evidence type="ECO:0000256" key="5">
    <source>
        <dbReference type="SAM" id="Phobius"/>
    </source>
</evidence>
<comment type="similarity">
    <text evidence="2">Belongs to the glycosyltransferase group 1 family. Glycosyltransferase 4 subfamily.</text>
</comment>
<dbReference type="PANTHER" id="PTHR45919">
    <property type="entry name" value="GDP-MAN:MAN(3)GLCNAC(2)-PP-DOL ALPHA-1,2-MANNOSYLTRANSFERASE"/>
    <property type="match status" value="1"/>
</dbReference>
<dbReference type="Proteomes" id="UP000887560">
    <property type="component" value="Unplaced"/>
</dbReference>
<dbReference type="WBParaSite" id="scf7180000423826.g11704">
    <property type="protein sequence ID" value="scf7180000423826.g11704"/>
    <property type="gene ID" value="scf7180000423826.g11704"/>
</dbReference>
<keyword evidence="5" id="KW-0472">Membrane</keyword>
<dbReference type="GO" id="GO:0006487">
    <property type="term" value="P:protein N-linked glycosylation"/>
    <property type="evidence" value="ECO:0007669"/>
    <property type="project" value="TreeGrafter"/>
</dbReference>
<keyword evidence="7" id="KW-1185">Reference proteome</keyword>
<keyword evidence="3" id="KW-0808">Transferase</keyword>
<dbReference type="AlphaFoldDB" id="A0A915PBD5"/>
<reference evidence="8" key="1">
    <citation type="submission" date="2022-11" db="UniProtKB">
        <authorList>
            <consortium name="WormBaseParasite"/>
        </authorList>
    </citation>
    <scope>IDENTIFICATION</scope>
</reference>
<dbReference type="GO" id="GO:0004377">
    <property type="term" value="F:GDP-Man:Man(3)GlcNAc(2)-PP-Dol alpha-1,2-mannosyltransferase activity"/>
    <property type="evidence" value="ECO:0007669"/>
    <property type="project" value="InterPro"/>
</dbReference>
<organism evidence="7 8">
    <name type="scientific">Meloidogyne floridensis</name>
    <dbReference type="NCBI Taxonomy" id="298350"/>
    <lineage>
        <taxon>Eukaryota</taxon>
        <taxon>Metazoa</taxon>
        <taxon>Ecdysozoa</taxon>
        <taxon>Nematoda</taxon>
        <taxon>Chromadorea</taxon>
        <taxon>Rhabditida</taxon>
        <taxon>Tylenchina</taxon>
        <taxon>Tylenchomorpha</taxon>
        <taxon>Tylenchoidea</taxon>
        <taxon>Meloidogynidae</taxon>
        <taxon>Meloidogyninae</taxon>
        <taxon>Meloidogyne</taxon>
    </lineage>
</organism>
<dbReference type="InterPro" id="IPR031814">
    <property type="entry name" value="ALG11_N"/>
</dbReference>
<evidence type="ECO:0000256" key="1">
    <source>
        <dbReference type="ARBA" id="ARBA00004586"/>
    </source>
</evidence>
<dbReference type="Pfam" id="PF15924">
    <property type="entry name" value="ALG11_N"/>
    <property type="match status" value="1"/>
</dbReference>
<name>A0A915PBD5_9BILA</name>
<dbReference type="InterPro" id="IPR038013">
    <property type="entry name" value="ALG11"/>
</dbReference>
<evidence type="ECO:0000256" key="3">
    <source>
        <dbReference type="ARBA" id="ARBA00022679"/>
    </source>
</evidence>
<feature type="domain" description="ALG11 mannosyltransferase N-terminal" evidence="6">
    <location>
        <begin position="31"/>
        <end position="83"/>
    </location>
</feature>
<accession>A0A915PBD5</accession>
<protein>
    <submittedName>
        <fullName evidence="8">ALG11 mannosyltransferase N-terminal domain-containing protein</fullName>
    </submittedName>
</protein>
<evidence type="ECO:0000256" key="2">
    <source>
        <dbReference type="ARBA" id="ARBA00009481"/>
    </source>
</evidence>
<keyword evidence="5" id="KW-1133">Transmembrane helix</keyword>
<comment type="subcellular location">
    <subcellularLocation>
        <location evidence="1">Endoplasmic reticulum membrane</location>
    </subcellularLocation>
</comment>
<sequence length="87" mass="10209">MPFPILIPFIILLIFIYFLFLYIRKKRISDTFAFFHPYCDACGGGERVLWLALNAMHENFPDLNFIVYTGDIDRTPQEILGKVFFAL</sequence>
<keyword evidence="5" id="KW-0812">Transmembrane</keyword>
<evidence type="ECO:0000259" key="6">
    <source>
        <dbReference type="Pfam" id="PF15924"/>
    </source>
</evidence>
<proteinExistence type="inferred from homology"/>
<evidence type="ECO:0000313" key="7">
    <source>
        <dbReference type="Proteomes" id="UP000887560"/>
    </source>
</evidence>
<keyword evidence="4" id="KW-0256">Endoplasmic reticulum</keyword>
<dbReference type="PANTHER" id="PTHR45919:SF1">
    <property type="entry name" value="GDP-MAN:MAN(3)GLCNAC(2)-PP-DOL ALPHA-1,2-MANNOSYLTRANSFERASE"/>
    <property type="match status" value="1"/>
</dbReference>
<feature type="transmembrane region" description="Helical" evidence="5">
    <location>
        <begin position="6"/>
        <end position="23"/>
    </location>
</feature>
<evidence type="ECO:0000313" key="8">
    <source>
        <dbReference type="WBParaSite" id="scf7180000423826.g11704"/>
    </source>
</evidence>
<evidence type="ECO:0000256" key="4">
    <source>
        <dbReference type="ARBA" id="ARBA00022824"/>
    </source>
</evidence>